<reference evidence="1" key="1">
    <citation type="submission" date="2018-02" db="EMBL/GenBank/DDBJ databases">
        <title>Rhizophora mucronata_Transcriptome.</title>
        <authorList>
            <person name="Meera S.P."/>
            <person name="Sreeshan A."/>
            <person name="Augustine A."/>
        </authorList>
    </citation>
    <scope>NUCLEOTIDE SEQUENCE</scope>
    <source>
        <tissue evidence="1">Leaf</tissue>
    </source>
</reference>
<sequence>MQSILPLSMSNIPYLLMFLHDLFNFAVIMNCSPFKNYLQYGKLISI</sequence>
<dbReference type="AlphaFoldDB" id="A0A2P2N008"/>
<evidence type="ECO:0000313" key="1">
    <source>
        <dbReference type="EMBL" id="MBX35813.1"/>
    </source>
</evidence>
<accession>A0A2P2N008</accession>
<protein>
    <submittedName>
        <fullName evidence="1">Uncharacterized protein</fullName>
    </submittedName>
</protein>
<proteinExistence type="predicted"/>
<organism evidence="1">
    <name type="scientific">Rhizophora mucronata</name>
    <name type="common">Asiatic mangrove</name>
    <dbReference type="NCBI Taxonomy" id="61149"/>
    <lineage>
        <taxon>Eukaryota</taxon>
        <taxon>Viridiplantae</taxon>
        <taxon>Streptophyta</taxon>
        <taxon>Embryophyta</taxon>
        <taxon>Tracheophyta</taxon>
        <taxon>Spermatophyta</taxon>
        <taxon>Magnoliopsida</taxon>
        <taxon>eudicotyledons</taxon>
        <taxon>Gunneridae</taxon>
        <taxon>Pentapetalae</taxon>
        <taxon>rosids</taxon>
        <taxon>fabids</taxon>
        <taxon>Malpighiales</taxon>
        <taxon>Rhizophoraceae</taxon>
        <taxon>Rhizophora</taxon>
    </lineage>
</organism>
<dbReference type="EMBL" id="GGEC01055329">
    <property type="protein sequence ID" value="MBX35813.1"/>
    <property type="molecule type" value="Transcribed_RNA"/>
</dbReference>
<name>A0A2P2N008_RHIMU</name>